<dbReference type="InterPro" id="IPR051448">
    <property type="entry name" value="CdaR-like_regulators"/>
</dbReference>
<evidence type="ECO:0000259" key="3">
    <source>
        <dbReference type="Pfam" id="PF13556"/>
    </source>
</evidence>
<dbReference type="AlphaFoldDB" id="A0A3N6WSN2"/>
<dbReference type="InterPro" id="IPR012914">
    <property type="entry name" value="PucR_dom"/>
</dbReference>
<name>A0A3N6WSN2_9ACTN</name>
<feature type="domain" description="Purine catabolism PurC-like" evidence="2">
    <location>
        <begin position="7"/>
        <end position="127"/>
    </location>
</feature>
<dbReference type="InterPro" id="IPR041522">
    <property type="entry name" value="CdaR_GGDEF"/>
</dbReference>
<feature type="domain" description="CdaR GGDEF-like" evidence="4">
    <location>
        <begin position="263"/>
        <end position="382"/>
    </location>
</feature>
<comment type="similarity">
    <text evidence="1">Belongs to the CdaR family.</text>
</comment>
<evidence type="ECO:0000313" key="6">
    <source>
        <dbReference type="Proteomes" id="UP000275225"/>
    </source>
</evidence>
<reference evidence="5 6" key="1">
    <citation type="submission" date="2018-11" db="EMBL/GenBank/DDBJ databases">
        <authorList>
            <person name="Li F."/>
        </authorList>
    </citation>
    <scope>NUCLEOTIDE SEQUENCE [LARGE SCALE GENOMIC DNA]</scope>
    <source>
        <strain evidence="5 6">YS17T</strain>
    </source>
</reference>
<evidence type="ECO:0000259" key="4">
    <source>
        <dbReference type="Pfam" id="PF17853"/>
    </source>
</evidence>
<evidence type="ECO:0000259" key="2">
    <source>
        <dbReference type="Pfam" id="PF07905"/>
    </source>
</evidence>
<dbReference type="PANTHER" id="PTHR33744">
    <property type="entry name" value="CARBOHYDRATE DIACID REGULATOR"/>
    <property type="match status" value="1"/>
</dbReference>
<dbReference type="PANTHER" id="PTHR33744:SF7">
    <property type="entry name" value="PUCR FAMILY TRANSCRIPTIONAL REGULATOR"/>
    <property type="match status" value="1"/>
</dbReference>
<dbReference type="OrthoDB" id="2973014at2"/>
<keyword evidence="6" id="KW-1185">Reference proteome</keyword>
<gene>
    <name evidence="5" type="ORF">EHW97_08155</name>
</gene>
<organism evidence="5 6">
    <name type="scientific">Aeromicrobium camelliae</name>
    <dbReference type="NCBI Taxonomy" id="1538144"/>
    <lineage>
        <taxon>Bacteria</taxon>
        <taxon>Bacillati</taxon>
        <taxon>Actinomycetota</taxon>
        <taxon>Actinomycetes</taxon>
        <taxon>Propionibacteriales</taxon>
        <taxon>Nocardioidaceae</taxon>
        <taxon>Aeromicrobium</taxon>
    </lineage>
</organism>
<proteinExistence type="inferred from homology"/>
<dbReference type="Proteomes" id="UP000275225">
    <property type="component" value="Unassembled WGS sequence"/>
</dbReference>
<dbReference type="RefSeq" id="WP_124236678.1">
    <property type="nucleotide sequence ID" value="NZ_JBHUFI010000016.1"/>
</dbReference>
<evidence type="ECO:0000256" key="1">
    <source>
        <dbReference type="ARBA" id="ARBA00006754"/>
    </source>
</evidence>
<accession>A0A3N6WSN2</accession>
<dbReference type="InterPro" id="IPR025736">
    <property type="entry name" value="PucR_C-HTH_dom"/>
</dbReference>
<evidence type="ECO:0000313" key="5">
    <source>
        <dbReference type="EMBL" id="RQN07992.1"/>
    </source>
</evidence>
<comment type="caution">
    <text evidence="5">The sequence shown here is derived from an EMBL/GenBank/DDBJ whole genome shotgun (WGS) entry which is preliminary data.</text>
</comment>
<dbReference type="Pfam" id="PF17853">
    <property type="entry name" value="GGDEF_2"/>
    <property type="match status" value="1"/>
</dbReference>
<protein>
    <submittedName>
        <fullName evidence="5">PucR family transcriptional regulator</fullName>
    </submittedName>
</protein>
<dbReference type="EMBL" id="RQJX01000009">
    <property type="protein sequence ID" value="RQN07992.1"/>
    <property type="molecule type" value="Genomic_DNA"/>
</dbReference>
<sequence length="520" mass="55939">MLIPLAEVLQMPAFRAADPVVHTGDPERAMVRWVHSSEVFEMGSLLAGGEVLLTSGLGLHGRTSEQLASYVREVAEAGCVAVVMEMGRSFFSVPDSMLDEARRQGLVFVTLHSVVPFERMVEDFHDLVLQRKLGAYRYGEHSWDDLLAVVLAGEGLRSLLDAVSRSAGCEVEFLGLEGQLVERSRISSTVSATQHVAAQVRGATGPLGTLILRGQQTRHRQAVAERGAVAVALELSRYTGAVARPSLAQSLVADLAAGTLLSSGDVLRRLTEAGWAAGERWQGATVAVVDADPRRPIVDEVAAAEEAFAPTWGRVLVGSISTHVVVLGRGAPAPHRLREHAAEVASRLATLRASAPLLGFGRPVTEPGDLSDAIRSAREVVRFARTIGQQTGTLLQRDVGLQRLLARVDSAAVSDFVTEQMGELIDHDRAHASQLVRTLDAFVACRGSKREAADLLGIRRQSLYARLARIERLLGVDLNRSDHVAALSLALVAWRMRTGLDPQSGFGATPETPESITLRT</sequence>
<dbReference type="Gene3D" id="1.10.10.2840">
    <property type="entry name" value="PucR C-terminal helix-turn-helix domain"/>
    <property type="match status" value="1"/>
</dbReference>
<feature type="domain" description="PucR C-terminal helix-turn-helix" evidence="3">
    <location>
        <begin position="435"/>
        <end position="492"/>
    </location>
</feature>
<dbReference type="Pfam" id="PF13556">
    <property type="entry name" value="HTH_30"/>
    <property type="match status" value="1"/>
</dbReference>
<dbReference type="Pfam" id="PF07905">
    <property type="entry name" value="PucR"/>
    <property type="match status" value="1"/>
</dbReference>
<dbReference type="InterPro" id="IPR042070">
    <property type="entry name" value="PucR_C-HTH_sf"/>
</dbReference>